<dbReference type="Pfam" id="PF21095">
    <property type="entry name" value="CarD_C"/>
    <property type="match status" value="1"/>
</dbReference>
<dbReference type="GO" id="GO:0009303">
    <property type="term" value="P:rRNA transcription"/>
    <property type="evidence" value="ECO:0007669"/>
    <property type="project" value="TreeGrafter"/>
</dbReference>
<dbReference type="InterPro" id="IPR042215">
    <property type="entry name" value="CarD-like_C"/>
</dbReference>
<dbReference type="Gene3D" id="1.20.58.1290">
    <property type="entry name" value="CarD-like, C-terminal domain"/>
    <property type="match status" value="1"/>
</dbReference>
<dbReference type="Gene3D" id="2.40.10.170">
    <property type="match status" value="1"/>
</dbReference>
<dbReference type="SMART" id="SM01058">
    <property type="entry name" value="CarD_TRCF"/>
    <property type="match status" value="1"/>
</dbReference>
<keyword evidence="3" id="KW-1185">Reference proteome</keyword>
<dbReference type="InterPro" id="IPR052531">
    <property type="entry name" value="CarD-like_regulator"/>
</dbReference>
<gene>
    <name evidence="2" type="ORF">H8730_03060</name>
</gene>
<dbReference type="InterPro" id="IPR048792">
    <property type="entry name" value="CarD_C"/>
</dbReference>
<evidence type="ECO:0000313" key="2">
    <source>
        <dbReference type="EMBL" id="MBC8542526.1"/>
    </source>
</evidence>
<evidence type="ECO:0000313" key="3">
    <source>
        <dbReference type="Proteomes" id="UP000657006"/>
    </source>
</evidence>
<accession>A0A926I121</accession>
<reference evidence="2" key="1">
    <citation type="submission" date="2020-08" db="EMBL/GenBank/DDBJ databases">
        <title>Genome public.</title>
        <authorList>
            <person name="Liu C."/>
            <person name="Sun Q."/>
        </authorList>
    </citation>
    <scope>NUCLEOTIDE SEQUENCE</scope>
    <source>
        <strain evidence="2">NSJ-32</strain>
    </source>
</reference>
<name>A0A926I121_9FIRM</name>
<feature type="domain" description="CarD-like/TRCF RNAP-interacting" evidence="1">
    <location>
        <begin position="1"/>
        <end position="113"/>
    </location>
</feature>
<dbReference type="PANTHER" id="PTHR38447:SF1">
    <property type="entry name" value="RNA POLYMERASE-BINDING TRANSCRIPTION FACTOR CARD"/>
    <property type="match status" value="1"/>
</dbReference>
<dbReference type="SUPFAM" id="SSF141259">
    <property type="entry name" value="CarD-like"/>
    <property type="match status" value="1"/>
</dbReference>
<organism evidence="2 3">
    <name type="scientific">Bianquea renquensis</name>
    <dbReference type="NCBI Taxonomy" id="2763661"/>
    <lineage>
        <taxon>Bacteria</taxon>
        <taxon>Bacillati</taxon>
        <taxon>Bacillota</taxon>
        <taxon>Clostridia</taxon>
        <taxon>Eubacteriales</taxon>
        <taxon>Bianqueaceae</taxon>
        <taxon>Bianquea</taxon>
    </lineage>
</organism>
<dbReference type="InterPro" id="IPR003711">
    <property type="entry name" value="CarD-like/TRCF_RID"/>
</dbReference>
<dbReference type="PANTHER" id="PTHR38447">
    <property type="entry name" value="TRANSCRIPTION FACTOR YDEB-RELATED"/>
    <property type="match status" value="1"/>
</dbReference>
<dbReference type="Pfam" id="PF02559">
    <property type="entry name" value="CarD_TRCF_RID"/>
    <property type="match status" value="1"/>
</dbReference>
<evidence type="ECO:0000259" key="1">
    <source>
        <dbReference type="SMART" id="SM01058"/>
    </source>
</evidence>
<dbReference type="Proteomes" id="UP000657006">
    <property type="component" value="Unassembled WGS sequence"/>
</dbReference>
<protein>
    <submittedName>
        <fullName evidence="2">CarD family transcriptional regulator</fullName>
    </submittedName>
</protein>
<dbReference type="AlphaFoldDB" id="A0A926I121"/>
<sequence>MFQVNDMIVYGAHGVCRIAEIEERDFNGSSIEYYILKPVYDEKATIFVPVLNDRLTAKMRRVLSKDEIEALIESMPNEDTLWIENEMQRKERYKEIVSRGDRTELVGMIKALYLHQQKQLAKGRKLHSADERLLREAEKMLYDEIAMVLHIKPDQVVSYISRQLPAENGERKETVV</sequence>
<dbReference type="RefSeq" id="WP_177719074.1">
    <property type="nucleotide sequence ID" value="NZ_JACRSQ010000003.1"/>
</dbReference>
<dbReference type="InterPro" id="IPR036101">
    <property type="entry name" value="CarD-like/TRCF_RID_sf"/>
</dbReference>
<dbReference type="EMBL" id="JACRSQ010000003">
    <property type="protein sequence ID" value="MBC8542526.1"/>
    <property type="molecule type" value="Genomic_DNA"/>
</dbReference>
<comment type="caution">
    <text evidence="2">The sequence shown here is derived from an EMBL/GenBank/DDBJ whole genome shotgun (WGS) entry which is preliminary data.</text>
</comment>
<proteinExistence type="predicted"/>